<dbReference type="RefSeq" id="XP_002179012.1">
    <property type="nucleotide sequence ID" value="XM_002178976.1"/>
</dbReference>
<reference evidence="3" key="2">
    <citation type="submission" date="2008-08" db="EMBL/GenBank/DDBJ databases">
        <authorList>
            <consortium name="Diatom Consortium"/>
            <person name="Grigoriev I."/>
            <person name="Grimwood J."/>
            <person name="Kuo A."/>
            <person name="Otillar R.P."/>
            <person name="Salamov A."/>
            <person name="Detter J.C."/>
            <person name="Lindquist E."/>
            <person name="Shapiro H."/>
            <person name="Lucas S."/>
            <person name="Glavina del Rio T."/>
            <person name="Pitluck S."/>
            <person name="Rokhsar D."/>
            <person name="Bowler C."/>
        </authorList>
    </citation>
    <scope>GENOME REANNOTATION</scope>
    <source>
        <strain evidence="3">CCAP 1055/1</strain>
    </source>
</reference>
<protein>
    <submittedName>
        <fullName evidence="2">Uncharacterized protein</fullName>
    </submittedName>
</protein>
<dbReference type="GeneID" id="7199801"/>
<organism evidence="2 3">
    <name type="scientific">Phaeodactylum tricornutum (strain CCAP 1055/1)</name>
    <dbReference type="NCBI Taxonomy" id="556484"/>
    <lineage>
        <taxon>Eukaryota</taxon>
        <taxon>Sar</taxon>
        <taxon>Stramenopiles</taxon>
        <taxon>Ochrophyta</taxon>
        <taxon>Bacillariophyta</taxon>
        <taxon>Bacillariophyceae</taxon>
        <taxon>Bacillariophycidae</taxon>
        <taxon>Naviculales</taxon>
        <taxon>Phaeodactylaceae</taxon>
        <taxon>Phaeodactylum</taxon>
    </lineage>
</organism>
<sequence>MMSIGCVVLLTIAVLGHSQLGTASNMPVPSWVSSHSVPENYILQNAATQRALQVASDIQKRARELQQDPDRVCTDYEAASNGRLSCSCQRYDRRDTEISCDFNEETCTADNSTCYKQSVLILVDRDALSYSTKSCTSFSTMEDPLDTCITVRTDTPGQYKNGTLTCDVTMNSEACSSCSPCEAGENITISWECCNVKADMKQTCGWVGTQGATVPQFDAVLPEEAGKCSSSNSNIPIYANFLTIVFIVTMLL</sequence>
<evidence type="ECO:0000256" key="1">
    <source>
        <dbReference type="SAM" id="SignalP"/>
    </source>
</evidence>
<accession>B7FVY7</accession>
<feature type="signal peptide" evidence="1">
    <location>
        <begin position="1"/>
        <end position="18"/>
    </location>
</feature>
<proteinExistence type="predicted"/>
<keyword evidence="1" id="KW-0732">Signal</keyword>
<feature type="chain" id="PRO_5002852727" evidence="1">
    <location>
        <begin position="19"/>
        <end position="252"/>
    </location>
</feature>
<name>B7FVY7_PHATC</name>
<evidence type="ECO:0000313" key="2">
    <source>
        <dbReference type="EMBL" id="EEC49710.1"/>
    </source>
</evidence>
<evidence type="ECO:0000313" key="3">
    <source>
        <dbReference type="Proteomes" id="UP000000759"/>
    </source>
</evidence>
<keyword evidence="3" id="KW-1185">Reference proteome</keyword>
<dbReference type="HOGENOM" id="CLU_1104559_0_0_1"/>
<dbReference type="AlphaFoldDB" id="B7FVY7"/>
<dbReference type="EMBL" id="CM000608">
    <property type="protein sequence ID" value="EEC49710.1"/>
    <property type="molecule type" value="Genomic_DNA"/>
</dbReference>
<dbReference type="PaxDb" id="2850-Phatr44874"/>
<dbReference type="InParanoid" id="B7FVY7"/>
<reference evidence="2 3" key="1">
    <citation type="journal article" date="2008" name="Nature">
        <title>The Phaeodactylum genome reveals the evolutionary history of diatom genomes.</title>
        <authorList>
            <person name="Bowler C."/>
            <person name="Allen A.E."/>
            <person name="Badger J.H."/>
            <person name="Grimwood J."/>
            <person name="Jabbari K."/>
            <person name="Kuo A."/>
            <person name="Maheswari U."/>
            <person name="Martens C."/>
            <person name="Maumus F."/>
            <person name="Otillar R.P."/>
            <person name="Rayko E."/>
            <person name="Salamov A."/>
            <person name="Vandepoele K."/>
            <person name="Beszteri B."/>
            <person name="Gruber A."/>
            <person name="Heijde M."/>
            <person name="Katinka M."/>
            <person name="Mock T."/>
            <person name="Valentin K."/>
            <person name="Verret F."/>
            <person name="Berges J.A."/>
            <person name="Brownlee C."/>
            <person name="Cadoret J.P."/>
            <person name="Chiovitti A."/>
            <person name="Choi C.J."/>
            <person name="Coesel S."/>
            <person name="De Martino A."/>
            <person name="Detter J.C."/>
            <person name="Durkin C."/>
            <person name="Falciatore A."/>
            <person name="Fournet J."/>
            <person name="Haruta M."/>
            <person name="Huysman M.J."/>
            <person name="Jenkins B.D."/>
            <person name="Jiroutova K."/>
            <person name="Jorgensen R.E."/>
            <person name="Joubert Y."/>
            <person name="Kaplan A."/>
            <person name="Kroger N."/>
            <person name="Kroth P.G."/>
            <person name="La Roche J."/>
            <person name="Lindquist E."/>
            <person name="Lommer M."/>
            <person name="Martin-Jezequel V."/>
            <person name="Lopez P.J."/>
            <person name="Lucas S."/>
            <person name="Mangogna M."/>
            <person name="McGinnis K."/>
            <person name="Medlin L.K."/>
            <person name="Montsant A."/>
            <person name="Oudot-Le Secq M.P."/>
            <person name="Napoli C."/>
            <person name="Obornik M."/>
            <person name="Parker M.S."/>
            <person name="Petit J.L."/>
            <person name="Porcel B.M."/>
            <person name="Poulsen N."/>
            <person name="Robison M."/>
            <person name="Rychlewski L."/>
            <person name="Rynearson T.A."/>
            <person name="Schmutz J."/>
            <person name="Shapiro H."/>
            <person name="Siaut M."/>
            <person name="Stanley M."/>
            <person name="Sussman M.R."/>
            <person name="Taylor A.R."/>
            <person name="Vardi A."/>
            <person name="von Dassow P."/>
            <person name="Vyverman W."/>
            <person name="Willis A."/>
            <person name="Wyrwicz L.S."/>
            <person name="Rokhsar D.S."/>
            <person name="Weissenbach J."/>
            <person name="Armbrust E.V."/>
            <person name="Green B.R."/>
            <person name="Van de Peer Y."/>
            <person name="Grigoriev I.V."/>
        </authorList>
    </citation>
    <scope>NUCLEOTIDE SEQUENCE [LARGE SCALE GENOMIC DNA]</scope>
    <source>
        <strain evidence="2 3">CCAP 1055/1</strain>
    </source>
</reference>
<dbReference type="Proteomes" id="UP000000759">
    <property type="component" value="Chromosome 5"/>
</dbReference>
<gene>
    <name evidence="2" type="ORF">PHATRDRAFT_44874</name>
</gene>
<dbReference type="KEGG" id="pti:PHATRDRAFT_44874"/>